<proteinExistence type="predicted"/>
<evidence type="ECO:0000313" key="1">
    <source>
        <dbReference type="EMBL" id="GFH28906.1"/>
    </source>
</evidence>
<name>A0A6A0A8I7_HAELA</name>
<dbReference type="Proteomes" id="UP000485058">
    <property type="component" value="Unassembled WGS sequence"/>
</dbReference>
<keyword evidence="2" id="KW-1185">Reference proteome</keyword>
<gene>
    <name evidence="1" type="ORF">HaLaN_27473</name>
</gene>
<protein>
    <submittedName>
        <fullName evidence="1">Uncharacterized protein</fullName>
    </submittedName>
</protein>
<dbReference type="AlphaFoldDB" id="A0A6A0A8I7"/>
<sequence>MTRHSSQRSFRCLAGSLSGPVGACHLPALTPAHSGSVQLAFRPVARGQVGCVTSSHVCKTGLLNKREPLTLSSTHFSSHRCRLTCHPPPPASHPSSP</sequence>
<dbReference type="EMBL" id="BLLF01004093">
    <property type="protein sequence ID" value="GFH28906.1"/>
    <property type="molecule type" value="Genomic_DNA"/>
</dbReference>
<organism evidence="1 2">
    <name type="scientific">Haematococcus lacustris</name>
    <name type="common">Green alga</name>
    <name type="synonym">Haematococcus pluvialis</name>
    <dbReference type="NCBI Taxonomy" id="44745"/>
    <lineage>
        <taxon>Eukaryota</taxon>
        <taxon>Viridiplantae</taxon>
        <taxon>Chlorophyta</taxon>
        <taxon>core chlorophytes</taxon>
        <taxon>Chlorophyceae</taxon>
        <taxon>CS clade</taxon>
        <taxon>Chlamydomonadales</taxon>
        <taxon>Haematococcaceae</taxon>
        <taxon>Haematococcus</taxon>
    </lineage>
</organism>
<evidence type="ECO:0000313" key="2">
    <source>
        <dbReference type="Proteomes" id="UP000485058"/>
    </source>
</evidence>
<accession>A0A6A0A8I7</accession>
<comment type="caution">
    <text evidence="1">The sequence shown here is derived from an EMBL/GenBank/DDBJ whole genome shotgun (WGS) entry which is preliminary data.</text>
</comment>
<reference evidence="1 2" key="1">
    <citation type="submission" date="2020-02" db="EMBL/GenBank/DDBJ databases">
        <title>Draft genome sequence of Haematococcus lacustris strain NIES-144.</title>
        <authorList>
            <person name="Morimoto D."/>
            <person name="Nakagawa S."/>
            <person name="Yoshida T."/>
            <person name="Sawayama S."/>
        </authorList>
    </citation>
    <scope>NUCLEOTIDE SEQUENCE [LARGE SCALE GENOMIC DNA]</scope>
    <source>
        <strain evidence="1 2">NIES-144</strain>
    </source>
</reference>